<keyword evidence="5 9" id="KW-0064">Aspartyl protease</keyword>
<evidence type="ECO:0000256" key="7">
    <source>
        <dbReference type="ARBA" id="ARBA00022989"/>
    </source>
</evidence>
<dbReference type="GO" id="GO:0004190">
    <property type="term" value="F:aspartic-type endopeptidase activity"/>
    <property type="evidence" value="ECO:0007669"/>
    <property type="project" value="UniProtKB-UniRule"/>
</dbReference>
<evidence type="ECO:0000256" key="2">
    <source>
        <dbReference type="ARBA" id="ARBA00022475"/>
    </source>
</evidence>
<protein>
    <recommendedName>
        <fullName evidence="9">Lipoprotein signal peptidase</fullName>
        <ecNumber evidence="9">3.4.23.36</ecNumber>
    </recommendedName>
    <alternativeName>
        <fullName evidence="9">Prolipoprotein signal peptidase</fullName>
    </alternativeName>
    <alternativeName>
        <fullName evidence="9">Signal peptidase II</fullName>
        <shortName evidence="9">SPase II</shortName>
    </alternativeName>
</protein>
<evidence type="ECO:0000256" key="3">
    <source>
        <dbReference type="ARBA" id="ARBA00022670"/>
    </source>
</evidence>
<dbReference type="EMBL" id="JQAZ01000001">
    <property type="protein sequence ID" value="KRN33991.1"/>
    <property type="molecule type" value="Genomic_DNA"/>
</dbReference>
<evidence type="ECO:0000256" key="8">
    <source>
        <dbReference type="ARBA" id="ARBA00023136"/>
    </source>
</evidence>
<dbReference type="EC" id="3.4.23.36" evidence="9"/>
<keyword evidence="13" id="KW-0449">Lipoprotein</keyword>
<dbReference type="NCBIfam" id="TIGR00077">
    <property type="entry name" value="lspA"/>
    <property type="match status" value="1"/>
</dbReference>
<dbReference type="PATRIC" id="fig|81857.3.peg.369"/>
<feature type="active site" evidence="9">
    <location>
        <position position="127"/>
    </location>
</feature>
<feature type="transmembrane region" description="Helical" evidence="9">
    <location>
        <begin position="121"/>
        <end position="143"/>
    </location>
</feature>
<organism evidence="13 14">
    <name type="scientific">Lactobacillus selangorensis</name>
    <dbReference type="NCBI Taxonomy" id="81857"/>
    <lineage>
        <taxon>Bacteria</taxon>
        <taxon>Bacillati</taxon>
        <taxon>Bacillota</taxon>
        <taxon>Bacilli</taxon>
        <taxon>Lactobacillales</taxon>
        <taxon>Lactobacillaceae</taxon>
        <taxon>Lactobacillus</taxon>
    </lineage>
</organism>
<feature type="active site" evidence="9">
    <location>
        <position position="111"/>
    </location>
</feature>
<name>A0A0R2G8V0_9LACO</name>
<dbReference type="UniPathway" id="UPA00665"/>
<dbReference type="Proteomes" id="UP000051645">
    <property type="component" value="Unassembled WGS sequence"/>
</dbReference>
<comment type="pathway">
    <text evidence="9">Protein modification; lipoprotein biosynthesis (signal peptide cleavage).</text>
</comment>
<dbReference type="GO" id="GO:0005886">
    <property type="term" value="C:plasma membrane"/>
    <property type="evidence" value="ECO:0007669"/>
    <property type="project" value="UniProtKB-SubCell"/>
</dbReference>
<evidence type="ECO:0000256" key="5">
    <source>
        <dbReference type="ARBA" id="ARBA00022750"/>
    </source>
</evidence>
<accession>A0A0R2G8V0</accession>
<evidence type="ECO:0000256" key="10">
    <source>
        <dbReference type="RuleBase" id="RU000594"/>
    </source>
</evidence>
<dbReference type="AlphaFoldDB" id="A0A0R2G8V0"/>
<dbReference type="PROSITE" id="PS00855">
    <property type="entry name" value="SPASE_II"/>
    <property type="match status" value="1"/>
</dbReference>
<keyword evidence="7 9" id="KW-1133">Transmembrane helix</keyword>
<keyword evidence="6 9" id="KW-0378">Hydrolase</keyword>
<dbReference type="HAMAP" id="MF_00161">
    <property type="entry name" value="LspA"/>
    <property type="match status" value="1"/>
</dbReference>
<dbReference type="Pfam" id="PF01252">
    <property type="entry name" value="Peptidase_A8"/>
    <property type="match status" value="1"/>
</dbReference>
<dbReference type="InterPro" id="IPR001872">
    <property type="entry name" value="Peptidase_A8"/>
</dbReference>
<dbReference type="Proteomes" id="UP000051751">
    <property type="component" value="Unassembled WGS sequence"/>
</dbReference>
<evidence type="ECO:0000256" key="4">
    <source>
        <dbReference type="ARBA" id="ARBA00022692"/>
    </source>
</evidence>
<reference evidence="14 15" key="1">
    <citation type="journal article" date="2015" name="Genome Announc.">
        <title>Expanding the biotechnology potential of lactobacilli through comparative genomics of 213 strains and associated genera.</title>
        <authorList>
            <person name="Sun Z."/>
            <person name="Harris H.M."/>
            <person name="McCann A."/>
            <person name="Guo C."/>
            <person name="Argimon S."/>
            <person name="Zhang W."/>
            <person name="Yang X."/>
            <person name="Jeffery I.B."/>
            <person name="Cooney J.C."/>
            <person name="Kagawa T.F."/>
            <person name="Liu W."/>
            <person name="Song Y."/>
            <person name="Salvetti E."/>
            <person name="Wrobel A."/>
            <person name="Rasinkangas P."/>
            <person name="Parkhill J."/>
            <person name="Rea M.C."/>
            <person name="O'Sullivan O."/>
            <person name="Ritari J."/>
            <person name="Douillard F.P."/>
            <person name="Paul Ross R."/>
            <person name="Yang R."/>
            <person name="Briner A.E."/>
            <person name="Felis G.E."/>
            <person name="de Vos W.M."/>
            <person name="Barrangou R."/>
            <person name="Klaenhammer T.R."/>
            <person name="Caufield P.W."/>
            <person name="Cui Y."/>
            <person name="Zhang H."/>
            <person name="O'Toole P.W."/>
        </authorList>
    </citation>
    <scope>NUCLEOTIDE SEQUENCE [LARGE SCALE GENOMIC DNA]</scope>
    <source>
        <strain evidence="12 15">ATCC BAA-66</strain>
        <strain evidence="13 14">DSM 13344</strain>
    </source>
</reference>
<proteinExistence type="inferred from homology"/>
<evidence type="ECO:0000313" key="14">
    <source>
        <dbReference type="Proteomes" id="UP000051645"/>
    </source>
</evidence>
<gene>
    <name evidence="9" type="primary">lspA</name>
    <name evidence="12" type="ORF">IV38_GL000364</name>
    <name evidence="13" type="ORF">IV40_GL000304</name>
</gene>
<dbReference type="GO" id="GO:0006508">
    <property type="term" value="P:proteolysis"/>
    <property type="evidence" value="ECO:0007669"/>
    <property type="project" value="UniProtKB-KW"/>
</dbReference>
<keyword evidence="4 9" id="KW-0812">Transmembrane</keyword>
<dbReference type="EMBL" id="JQAT01000001">
    <property type="protein sequence ID" value="KRN29479.1"/>
    <property type="molecule type" value="Genomic_DNA"/>
</dbReference>
<keyword evidence="8 9" id="KW-0472">Membrane</keyword>
<evidence type="ECO:0000256" key="6">
    <source>
        <dbReference type="ARBA" id="ARBA00022801"/>
    </source>
</evidence>
<comment type="function">
    <text evidence="9 10">This protein specifically catalyzes the removal of signal peptides from prolipoproteins.</text>
</comment>
<dbReference type="PRINTS" id="PR00781">
    <property type="entry name" value="LIPOSIGPTASE"/>
</dbReference>
<comment type="similarity">
    <text evidence="1 9 11">Belongs to the peptidase A8 family.</text>
</comment>
<dbReference type="PANTHER" id="PTHR33695:SF1">
    <property type="entry name" value="LIPOPROTEIN SIGNAL PEPTIDASE"/>
    <property type="match status" value="1"/>
</dbReference>
<comment type="subcellular location">
    <subcellularLocation>
        <location evidence="9">Cell membrane</location>
        <topology evidence="9">Multi-pass membrane protein</topology>
    </subcellularLocation>
</comment>
<comment type="caution">
    <text evidence="9">Lacks conserved residue(s) required for the propagation of feature annotation.</text>
</comment>
<feature type="transmembrane region" description="Helical" evidence="9">
    <location>
        <begin position="83"/>
        <end position="101"/>
    </location>
</feature>
<dbReference type="PANTHER" id="PTHR33695">
    <property type="entry name" value="LIPOPROTEIN SIGNAL PEPTIDASE"/>
    <property type="match status" value="1"/>
</dbReference>
<keyword evidence="2 9" id="KW-1003">Cell membrane</keyword>
<feature type="transmembrane region" description="Helical" evidence="9">
    <location>
        <begin position="58"/>
        <end position="76"/>
    </location>
</feature>
<evidence type="ECO:0000256" key="9">
    <source>
        <dbReference type="HAMAP-Rule" id="MF_00161"/>
    </source>
</evidence>
<keyword evidence="3 9" id="KW-0645">Protease</keyword>
<comment type="caution">
    <text evidence="13">The sequence shown here is derived from an EMBL/GenBank/DDBJ whole genome shotgun (WGS) entry which is preliminary data.</text>
</comment>
<evidence type="ECO:0000313" key="15">
    <source>
        <dbReference type="Proteomes" id="UP000051751"/>
    </source>
</evidence>
<evidence type="ECO:0000256" key="1">
    <source>
        <dbReference type="ARBA" id="ARBA00006139"/>
    </source>
</evidence>
<keyword evidence="14" id="KW-1185">Reference proteome</keyword>
<dbReference type="STRING" id="81857.IV38_GL000364"/>
<comment type="catalytic activity">
    <reaction evidence="9 10">
        <text>Release of signal peptides from bacterial membrane prolipoproteins. Hydrolyzes -Xaa-Yaa-Zaa-|-(S,diacylglyceryl)Cys-, in which Xaa is hydrophobic (preferably Leu), and Yaa (Ala or Ser) and Zaa (Gly or Ala) have small, neutral side chains.</text>
        <dbReference type="EC" id="3.4.23.36"/>
    </reaction>
</comment>
<sequence length="147" mass="16444">MVYPILVILIVALDQWVKHFVTVHIELNTSQSFIPGLLSLANIHNSGAAYSMLMGKTVFFYVITTIALIVLLVLFVRAQENSWLYLGGLTLMFAGALGNLIDRVHFKYVVDMFQLDFINFPIFNVADSALTVGVVLLFIYVLVDGKE</sequence>
<evidence type="ECO:0000256" key="11">
    <source>
        <dbReference type="RuleBase" id="RU004181"/>
    </source>
</evidence>
<evidence type="ECO:0000313" key="12">
    <source>
        <dbReference type="EMBL" id="KRN29479.1"/>
    </source>
</evidence>
<evidence type="ECO:0000313" key="13">
    <source>
        <dbReference type="EMBL" id="KRN33991.1"/>
    </source>
</evidence>